<evidence type="ECO:0000313" key="9">
    <source>
        <dbReference type="Proteomes" id="UP000433788"/>
    </source>
</evidence>
<keyword evidence="3" id="KW-1003">Cell membrane</keyword>
<name>A0A6N7QTU9_9GAMM</name>
<evidence type="ECO:0000313" key="8">
    <source>
        <dbReference type="EMBL" id="MRH77757.1"/>
    </source>
</evidence>
<dbReference type="NCBIfam" id="TIGR00937">
    <property type="entry name" value="2A51"/>
    <property type="match status" value="1"/>
</dbReference>
<dbReference type="Pfam" id="PF02417">
    <property type="entry name" value="Chromate_transp"/>
    <property type="match status" value="2"/>
</dbReference>
<feature type="transmembrane region" description="Helical" evidence="7">
    <location>
        <begin position="220"/>
        <end position="242"/>
    </location>
</feature>
<feature type="transmembrane region" description="Helical" evidence="7">
    <location>
        <begin position="112"/>
        <end position="133"/>
    </location>
</feature>
<reference evidence="8 9" key="1">
    <citation type="submission" date="2019-11" db="EMBL/GenBank/DDBJ databases">
        <authorList>
            <person name="Zhang X.Y."/>
        </authorList>
    </citation>
    <scope>NUCLEOTIDE SEQUENCE [LARGE SCALE GENOMIC DNA]</scope>
    <source>
        <strain evidence="8 9">C176</strain>
    </source>
</reference>
<feature type="transmembrane region" description="Helical" evidence="7">
    <location>
        <begin position="84"/>
        <end position="106"/>
    </location>
</feature>
<accession>A0A6N7QTU9</accession>
<evidence type="ECO:0000256" key="7">
    <source>
        <dbReference type="SAM" id="Phobius"/>
    </source>
</evidence>
<evidence type="ECO:0000256" key="5">
    <source>
        <dbReference type="ARBA" id="ARBA00022989"/>
    </source>
</evidence>
<dbReference type="PANTHER" id="PTHR33567:SF3">
    <property type="entry name" value="CHROMATE ION TRANSPORTER (EUROFUNG)"/>
    <property type="match status" value="1"/>
</dbReference>
<keyword evidence="4 7" id="KW-0812">Transmembrane</keyword>
<evidence type="ECO:0000256" key="3">
    <source>
        <dbReference type="ARBA" id="ARBA00022475"/>
    </source>
</evidence>
<evidence type="ECO:0000256" key="2">
    <source>
        <dbReference type="ARBA" id="ARBA00005262"/>
    </source>
</evidence>
<feature type="transmembrane region" description="Helical" evidence="7">
    <location>
        <begin position="17"/>
        <end position="39"/>
    </location>
</feature>
<feature type="transmembrane region" description="Helical" evidence="7">
    <location>
        <begin position="195"/>
        <end position="213"/>
    </location>
</feature>
<keyword evidence="9" id="KW-1185">Reference proteome</keyword>
<feature type="transmembrane region" description="Helical" evidence="7">
    <location>
        <begin position="325"/>
        <end position="346"/>
    </location>
</feature>
<dbReference type="InterPro" id="IPR003370">
    <property type="entry name" value="Chromate_transpt"/>
</dbReference>
<evidence type="ECO:0000256" key="4">
    <source>
        <dbReference type="ARBA" id="ARBA00022692"/>
    </source>
</evidence>
<evidence type="ECO:0000256" key="1">
    <source>
        <dbReference type="ARBA" id="ARBA00004651"/>
    </source>
</evidence>
<dbReference type="GO" id="GO:0005886">
    <property type="term" value="C:plasma membrane"/>
    <property type="evidence" value="ECO:0007669"/>
    <property type="project" value="UniProtKB-SubCell"/>
</dbReference>
<feature type="transmembrane region" description="Helical" evidence="7">
    <location>
        <begin position="145"/>
        <end position="175"/>
    </location>
</feature>
<dbReference type="PIRSF" id="PIRSF004810">
    <property type="entry name" value="ChrA"/>
    <property type="match status" value="1"/>
</dbReference>
<gene>
    <name evidence="8" type="primary">chrA</name>
    <name evidence="8" type="ORF">GH984_03480</name>
</gene>
<protein>
    <submittedName>
        <fullName evidence="8">Chromate efflux transporter</fullName>
    </submittedName>
</protein>
<dbReference type="Proteomes" id="UP000433788">
    <property type="component" value="Unassembled WGS sequence"/>
</dbReference>
<dbReference type="EMBL" id="WJPP01000002">
    <property type="protein sequence ID" value="MRH77757.1"/>
    <property type="molecule type" value="Genomic_DNA"/>
</dbReference>
<feature type="transmembrane region" description="Helical" evidence="7">
    <location>
        <begin position="286"/>
        <end position="313"/>
    </location>
</feature>
<organism evidence="8 9">
    <name type="scientific">Spiribacter salilacus</name>
    <dbReference type="NCBI Taxonomy" id="2664894"/>
    <lineage>
        <taxon>Bacteria</taxon>
        <taxon>Pseudomonadati</taxon>
        <taxon>Pseudomonadota</taxon>
        <taxon>Gammaproteobacteria</taxon>
        <taxon>Chromatiales</taxon>
        <taxon>Ectothiorhodospiraceae</taxon>
        <taxon>Spiribacter</taxon>
    </lineage>
</organism>
<dbReference type="InterPro" id="IPR014047">
    <property type="entry name" value="Chr_Tranpt_l_chain"/>
</dbReference>
<comment type="caution">
    <text evidence="8">The sequence shown here is derived from an EMBL/GenBank/DDBJ whole genome shotgun (WGS) entry which is preliminary data.</text>
</comment>
<evidence type="ECO:0000256" key="6">
    <source>
        <dbReference type="ARBA" id="ARBA00023136"/>
    </source>
</evidence>
<keyword evidence="6 7" id="KW-0472">Membrane</keyword>
<dbReference type="GO" id="GO:0015109">
    <property type="term" value="F:chromate transmembrane transporter activity"/>
    <property type="evidence" value="ECO:0007669"/>
    <property type="project" value="InterPro"/>
</dbReference>
<keyword evidence="5 7" id="KW-1133">Transmembrane helix</keyword>
<sequence length="383" mass="39817">MSNANSSGGNVHRALEIFWAFLRLGLIAFGGPIAHLVFFRRWFVEQRRWLSDTAYTQIVALAQVIPGPASSQAGFAIGLHRGGLVGGIAAWIGFTLPAAVIMIGFGTVYTQGFISGLKLAAIAVVAHALYGMAKSICVDWQRGAIAMVCAIGASVIPGIFGQISMLLLGAIAALMLLKPTATPHQAINIPVSRTLAVSAFLLFIIGFLLTLGLPGIHGGLWSVLFQSGALVFGGGHVVLPLLESGLVPTGLIDTEAFLAGYGAAQAIPGPLFTFAGYLGAQIHPELAILAGGLALICIFAPGLLLVLALLPVWQRLTDFPRAQQALTGINIAVVGLLAAVLINPLLLQGINDWKDAAVALLAFAALLSGRVPVYLVVIICAAI</sequence>
<feature type="transmembrane region" description="Helical" evidence="7">
    <location>
        <begin position="358"/>
        <end position="382"/>
    </location>
</feature>
<dbReference type="AlphaFoldDB" id="A0A6N7QTU9"/>
<proteinExistence type="inferred from homology"/>
<comment type="subcellular location">
    <subcellularLocation>
        <location evidence="1">Cell membrane</location>
        <topology evidence="1">Multi-pass membrane protein</topology>
    </subcellularLocation>
</comment>
<comment type="similarity">
    <text evidence="2">Belongs to the chromate ion transporter (CHR) (TC 2.A.51) family.</text>
</comment>
<dbReference type="PANTHER" id="PTHR33567">
    <property type="entry name" value="CHROMATE ION TRANSPORTER (EUROFUNG)"/>
    <property type="match status" value="1"/>
</dbReference>